<dbReference type="Proteomes" id="UP000306113">
    <property type="component" value="Unassembled WGS sequence"/>
</dbReference>
<keyword evidence="1" id="KW-1133">Transmembrane helix</keyword>
<reference evidence="2 3" key="1">
    <citation type="submission" date="2019-04" db="EMBL/GenBank/DDBJ databases">
        <title>Draft genome sequence of Youngimonas vesicularis.</title>
        <authorList>
            <person name="Hameed A."/>
        </authorList>
    </citation>
    <scope>NUCLEOTIDE SEQUENCE [LARGE SCALE GENOMIC DNA]</scope>
    <source>
        <strain evidence="2 3">CC-AMW-E</strain>
    </source>
</reference>
<keyword evidence="1" id="KW-0472">Membrane</keyword>
<sequence>MMKFINKFRKDENGAVTIDWVVLTATVVGISVAGAAAIETSTSGLTTETASALDSVDATSTINS</sequence>
<dbReference type="AlphaFoldDB" id="A0A4S3M939"/>
<organism evidence="2 3">
    <name type="scientific">Thalassobius vesicularis</name>
    <dbReference type="NCBI Taxonomy" id="1294297"/>
    <lineage>
        <taxon>Bacteria</taxon>
        <taxon>Pseudomonadati</taxon>
        <taxon>Pseudomonadota</taxon>
        <taxon>Alphaproteobacteria</taxon>
        <taxon>Rhodobacterales</taxon>
        <taxon>Roseobacteraceae</taxon>
        <taxon>Thalassovita</taxon>
    </lineage>
</organism>
<gene>
    <name evidence="2" type="ORF">E7681_13585</name>
</gene>
<evidence type="ECO:0008006" key="4">
    <source>
        <dbReference type="Google" id="ProtNLM"/>
    </source>
</evidence>
<dbReference type="EMBL" id="SSMD01000006">
    <property type="protein sequence ID" value="THD72948.1"/>
    <property type="molecule type" value="Genomic_DNA"/>
</dbReference>
<dbReference type="RefSeq" id="WP_136339844.1">
    <property type="nucleotide sequence ID" value="NZ_SSMD01000006.1"/>
</dbReference>
<name>A0A4S3M939_9RHOB</name>
<keyword evidence="1" id="KW-0812">Transmembrane</keyword>
<evidence type="ECO:0000313" key="2">
    <source>
        <dbReference type="EMBL" id="THD72948.1"/>
    </source>
</evidence>
<evidence type="ECO:0000313" key="3">
    <source>
        <dbReference type="Proteomes" id="UP000306113"/>
    </source>
</evidence>
<proteinExistence type="predicted"/>
<comment type="caution">
    <text evidence="2">The sequence shown here is derived from an EMBL/GenBank/DDBJ whole genome shotgun (WGS) entry which is preliminary data.</text>
</comment>
<protein>
    <recommendedName>
        <fullName evidence="4">Pilus assembly protein</fullName>
    </recommendedName>
</protein>
<accession>A0A4S3M939</accession>
<keyword evidence="3" id="KW-1185">Reference proteome</keyword>
<evidence type="ECO:0000256" key="1">
    <source>
        <dbReference type="SAM" id="Phobius"/>
    </source>
</evidence>
<feature type="transmembrane region" description="Helical" evidence="1">
    <location>
        <begin position="20"/>
        <end position="38"/>
    </location>
</feature>